<organism evidence="1 2">
    <name type="scientific">Rozella allomycis (strain CSF55)</name>
    <dbReference type="NCBI Taxonomy" id="988480"/>
    <lineage>
        <taxon>Eukaryota</taxon>
        <taxon>Fungi</taxon>
        <taxon>Fungi incertae sedis</taxon>
        <taxon>Cryptomycota</taxon>
        <taxon>Cryptomycota incertae sedis</taxon>
        <taxon>Rozella</taxon>
    </lineage>
</organism>
<dbReference type="EMBL" id="KE560910">
    <property type="protein sequence ID" value="EPZ34800.1"/>
    <property type="molecule type" value="Genomic_DNA"/>
</dbReference>
<dbReference type="AlphaFoldDB" id="A0A075AWT5"/>
<accession>A0A075AWT5</accession>
<dbReference type="Proteomes" id="UP000030755">
    <property type="component" value="Unassembled WGS sequence"/>
</dbReference>
<evidence type="ECO:0000313" key="1">
    <source>
        <dbReference type="EMBL" id="EPZ34800.1"/>
    </source>
</evidence>
<evidence type="ECO:0000313" key="2">
    <source>
        <dbReference type="Proteomes" id="UP000030755"/>
    </source>
</evidence>
<reference evidence="1 2" key="1">
    <citation type="journal article" date="2013" name="Curr. Biol.">
        <title>Shared signatures of parasitism and phylogenomics unite Cryptomycota and microsporidia.</title>
        <authorList>
            <person name="James T.Y."/>
            <person name="Pelin A."/>
            <person name="Bonen L."/>
            <person name="Ahrendt S."/>
            <person name="Sain D."/>
            <person name="Corradi N."/>
            <person name="Stajich J.E."/>
        </authorList>
    </citation>
    <scope>NUCLEOTIDE SEQUENCE [LARGE SCALE GENOMIC DNA]</scope>
    <source>
        <strain evidence="1 2">CSF55</strain>
    </source>
</reference>
<dbReference type="CDD" id="cd00385">
    <property type="entry name" value="Isoprenoid_Biosyn_C1"/>
    <property type="match status" value="1"/>
</dbReference>
<sequence>MESEVESLIKSTLISFNECDLKLGRTPLAPKLLRQYSRDKQERNKNRLKHVLHLYEWAYSAIANPSSGILSSIAHKISQFKIVKWFRQLMREKVYHFWTKIWISNEMDQLAVPPFDSINQLYEDFRKITLDALRKIQIMDPTFTSSEKLKAMRVVWFSIYWEWFCNPSSETVSEQFPLVQLIGLGLWCVYTDSFIDNPRYSRVEVENSISIVNSMIQFQPTSIYDKGIFSPRLMAHLKNAISMMHDNHSPHNEIFKSLSLLNEAQNSDQLKLSDIVNPKVDLNEILYLSCRKGFLALYTASLIVNNKRVIKKELEEYLASFGLFIQLLDDLQDVEEDLAQNKTTVFTFLIKQGKPLDQLISNLLNFIENIKIDNIINGINEKDKIRLFYLDATFKRGFMILVLEAIGKLDKKYFTCEFFNHVNSYCPWPLEGSHQIPNIEATLLQVIELGL</sequence>
<keyword evidence="2" id="KW-1185">Reference proteome</keyword>
<dbReference type="SUPFAM" id="SSF48576">
    <property type="entry name" value="Terpenoid synthases"/>
    <property type="match status" value="1"/>
</dbReference>
<proteinExistence type="predicted"/>
<name>A0A075AWT5_ROZAC</name>
<protein>
    <submittedName>
        <fullName evidence="1">Uncharacterized protein</fullName>
    </submittedName>
</protein>
<dbReference type="HOGENOM" id="CLU_049072_0_0_1"/>
<dbReference type="InterPro" id="IPR008949">
    <property type="entry name" value="Isoprenoid_synthase_dom_sf"/>
</dbReference>
<gene>
    <name evidence="1" type="ORF">O9G_005237</name>
</gene>